<protein>
    <submittedName>
        <fullName evidence="10">Uncharacterized protein</fullName>
    </submittedName>
</protein>
<keyword evidence="8" id="KW-0496">Mitochondrion</keyword>
<evidence type="ECO:0000256" key="9">
    <source>
        <dbReference type="ARBA" id="ARBA00023136"/>
    </source>
</evidence>
<keyword evidence="11" id="KW-1185">Reference proteome</keyword>
<dbReference type="CDD" id="cd00930">
    <property type="entry name" value="Cyt_c_Oxidase_VIII"/>
    <property type="match status" value="1"/>
</dbReference>
<dbReference type="SUPFAM" id="SSF81431">
    <property type="entry name" value="Mitochondrial cytochrome c oxidase subunit VIIIb (aka IX)"/>
    <property type="match status" value="1"/>
</dbReference>
<dbReference type="GO" id="GO:0005743">
    <property type="term" value="C:mitochondrial inner membrane"/>
    <property type="evidence" value="ECO:0007669"/>
    <property type="project" value="UniProtKB-SubCell"/>
</dbReference>
<evidence type="ECO:0000256" key="7">
    <source>
        <dbReference type="ARBA" id="ARBA00022989"/>
    </source>
</evidence>
<proteinExistence type="inferred from homology"/>
<dbReference type="UniPathway" id="UPA00705"/>
<dbReference type="AlphaFoldDB" id="A0A8C9INN6"/>
<evidence type="ECO:0000313" key="11">
    <source>
        <dbReference type="Proteomes" id="UP000694416"/>
    </source>
</evidence>
<comment type="similarity">
    <text evidence="3">Belongs to the cytochrome c oxidase VIII family.</text>
</comment>
<comment type="subcellular location">
    <subcellularLocation>
        <location evidence="1">Mitochondrion inner membrane</location>
        <topology evidence="1">Single-pass membrane protein</topology>
    </subcellularLocation>
</comment>
<accession>A0A8C9INN6</accession>
<dbReference type="InterPro" id="IPR003205">
    <property type="entry name" value="Cyt_c_oxidase_su8"/>
</dbReference>
<keyword evidence="7" id="KW-1133">Transmembrane helix</keyword>
<keyword evidence="4" id="KW-0812">Transmembrane</keyword>
<dbReference type="GO" id="GO:0006123">
    <property type="term" value="P:mitochondrial electron transport, cytochrome c to oxygen"/>
    <property type="evidence" value="ECO:0007669"/>
    <property type="project" value="InterPro"/>
</dbReference>
<evidence type="ECO:0000256" key="2">
    <source>
        <dbReference type="ARBA" id="ARBA00004673"/>
    </source>
</evidence>
<dbReference type="InterPro" id="IPR036548">
    <property type="entry name" value="Cyt_c_oxidase_su8_sf"/>
</dbReference>
<evidence type="ECO:0000313" key="10">
    <source>
        <dbReference type="Ensembl" id="ENSPTEP00000039199.1"/>
    </source>
</evidence>
<reference evidence="10" key="1">
    <citation type="submission" date="2025-08" db="UniProtKB">
        <authorList>
            <consortium name="Ensembl"/>
        </authorList>
    </citation>
    <scope>IDENTIFICATION</scope>
</reference>
<dbReference type="Ensembl" id="ENSPTET00000052732.1">
    <property type="protein sequence ID" value="ENSPTEP00000039199.1"/>
    <property type="gene ID" value="ENSPTEG00000036309.1"/>
</dbReference>
<keyword evidence="6" id="KW-0809">Transit peptide</keyword>
<evidence type="ECO:0000256" key="1">
    <source>
        <dbReference type="ARBA" id="ARBA00004434"/>
    </source>
</evidence>
<dbReference type="Gene3D" id="4.10.81.10">
    <property type="entry name" value="Cytochrome c oxidase, subunit 8"/>
    <property type="match status" value="1"/>
</dbReference>
<evidence type="ECO:0000256" key="6">
    <source>
        <dbReference type="ARBA" id="ARBA00022946"/>
    </source>
</evidence>
<dbReference type="GO" id="GO:0045277">
    <property type="term" value="C:respiratory chain complex IV"/>
    <property type="evidence" value="ECO:0007669"/>
    <property type="project" value="InterPro"/>
</dbReference>
<evidence type="ECO:0000256" key="4">
    <source>
        <dbReference type="ARBA" id="ARBA00022692"/>
    </source>
</evidence>
<reference evidence="10" key="2">
    <citation type="submission" date="2025-09" db="UniProtKB">
        <authorList>
            <consortium name="Ensembl"/>
        </authorList>
    </citation>
    <scope>IDENTIFICATION</scope>
</reference>
<evidence type="ECO:0000256" key="8">
    <source>
        <dbReference type="ARBA" id="ARBA00023128"/>
    </source>
</evidence>
<evidence type="ECO:0000256" key="3">
    <source>
        <dbReference type="ARBA" id="ARBA00010117"/>
    </source>
</evidence>
<keyword evidence="9" id="KW-0472">Membrane</keyword>
<name>A0A8C9INN6_9PRIM</name>
<sequence length="71" mass="8077">MSRLPGLCPQLCHHRCVAVLALQPDPCLAHSEPPCQPMYATEIWLLELWCFTTFLTPSAYVLSSLSQFREE</sequence>
<keyword evidence="5" id="KW-0999">Mitochondrion inner membrane</keyword>
<dbReference type="Pfam" id="PF02285">
    <property type="entry name" value="COX8"/>
    <property type="match status" value="1"/>
</dbReference>
<evidence type="ECO:0000256" key="5">
    <source>
        <dbReference type="ARBA" id="ARBA00022792"/>
    </source>
</evidence>
<organism evidence="10 11">
    <name type="scientific">Piliocolobus tephrosceles</name>
    <name type="common">Ugandan red Colobus</name>
    <dbReference type="NCBI Taxonomy" id="591936"/>
    <lineage>
        <taxon>Eukaryota</taxon>
        <taxon>Metazoa</taxon>
        <taxon>Chordata</taxon>
        <taxon>Craniata</taxon>
        <taxon>Vertebrata</taxon>
        <taxon>Euteleostomi</taxon>
        <taxon>Mammalia</taxon>
        <taxon>Eutheria</taxon>
        <taxon>Euarchontoglires</taxon>
        <taxon>Primates</taxon>
        <taxon>Haplorrhini</taxon>
        <taxon>Catarrhini</taxon>
        <taxon>Cercopithecidae</taxon>
        <taxon>Colobinae</taxon>
        <taxon>Piliocolobus</taxon>
    </lineage>
</organism>
<comment type="pathway">
    <text evidence="2">Energy metabolism; oxidative phosphorylation.</text>
</comment>
<dbReference type="Proteomes" id="UP000694416">
    <property type="component" value="Unplaced"/>
</dbReference>